<evidence type="ECO:0000256" key="1">
    <source>
        <dbReference type="SAM" id="MobiDB-lite"/>
    </source>
</evidence>
<reference evidence="2 3" key="2">
    <citation type="journal article" date="2017" name="Front. Plant Sci.">
        <title>Gene Classification and Mining of Molecular Markers Useful in Red Clover (Trifolium pratense) Breeding.</title>
        <authorList>
            <person name="Istvanek J."/>
            <person name="Dluhosova J."/>
            <person name="Dluhos P."/>
            <person name="Patkova L."/>
            <person name="Nedelnik J."/>
            <person name="Repkova J."/>
        </authorList>
    </citation>
    <scope>NUCLEOTIDE SEQUENCE [LARGE SCALE GENOMIC DNA]</scope>
    <source>
        <strain evidence="3">cv. Tatra</strain>
        <tissue evidence="2">Young leaves</tissue>
    </source>
</reference>
<organism evidence="2 3">
    <name type="scientific">Trifolium pratense</name>
    <name type="common">Red clover</name>
    <dbReference type="NCBI Taxonomy" id="57577"/>
    <lineage>
        <taxon>Eukaryota</taxon>
        <taxon>Viridiplantae</taxon>
        <taxon>Streptophyta</taxon>
        <taxon>Embryophyta</taxon>
        <taxon>Tracheophyta</taxon>
        <taxon>Spermatophyta</taxon>
        <taxon>Magnoliopsida</taxon>
        <taxon>eudicotyledons</taxon>
        <taxon>Gunneridae</taxon>
        <taxon>Pentapetalae</taxon>
        <taxon>rosids</taxon>
        <taxon>fabids</taxon>
        <taxon>Fabales</taxon>
        <taxon>Fabaceae</taxon>
        <taxon>Papilionoideae</taxon>
        <taxon>50 kb inversion clade</taxon>
        <taxon>NPAAA clade</taxon>
        <taxon>Hologalegina</taxon>
        <taxon>IRL clade</taxon>
        <taxon>Trifolieae</taxon>
        <taxon>Trifolium</taxon>
    </lineage>
</organism>
<feature type="non-terminal residue" evidence="2">
    <location>
        <position position="55"/>
    </location>
</feature>
<reference evidence="2 3" key="1">
    <citation type="journal article" date="2014" name="Am. J. Bot.">
        <title>Genome assembly and annotation for red clover (Trifolium pratense; Fabaceae).</title>
        <authorList>
            <person name="Istvanek J."/>
            <person name="Jaros M."/>
            <person name="Krenek A."/>
            <person name="Repkova J."/>
        </authorList>
    </citation>
    <scope>NUCLEOTIDE SEQUENCE [LARGE SCALE GENOMIC DNA]</scope>
    <source>
        <strain evidence="3">cv. Tatra</strain>
        <tissue evidence="2">Young leaves</tissue>
    </source>
</reference>
<name>A0A2K3K1D1_TRIPR</name>
<evidence type="ECO:0000313" key="3">
    <source>
        <dbReference type="Proteomes" id="UP000236291"/>
    </source>
</evidence>
<dbReference type="AlphaFoldDB" id="A0A2K3K1D1"/>
<comment type="caution">
    <text evidence="2">The sequence shown here is derived from an EMBL/GenBank/DDBJ whole genome shotgun (WGS) entry which is preliminary data.</text>
</comment>
<dbReference type="Proteomes" id="UP000236291">
    <property type="component" value="Unassembled WGS sequence"/>
</dbReference>
<proteinExistence type="predicted"/>
<feature type="region of interest" description="Disordered" evidence="1">
    <location>
        <begin position="1"/>
        <end position="55"/>
    </location>
</feature>
<evidence type="ECO:0000313" key="2">
    <source>
        <dbReference type="EMBL" id="PNX60088.1"/>
    </source>
</evidence>
<accession>A0A2K3K1D1</accession>
<protein>
    <submittedName>
        <fullName evidence="2">Oligopeptide transporter 1-like protein</fullName>
    </submittedName>
</protein>
<feature type="compositionally biased region" description="Basic and acidic residues" evidence="1">
    <location>
        <begin position="13"/>
        <end position="24"/>
    </location>
</feature>
<gene>
    <name evidence="2" type="ORF">L195_g051747</name>
</gene>
<dbReference type="EMBL" id="ASHM01081971">
    <property type="protein sequence ID" value="PNX60088.1"/>
    <property type="molecule type" value="Genomic_DNA"/>
</dbReference>
<sequence length="55" mass="5988">MAGIVEDTASSVHTKDHDESKLAIDDDDDKEVNDSPIEQVRLTVPITDDPTQPAL</sequence>